<dbReference type="EMBL" id="LR134477">
    <property type="protein sequence ID" value="VEI15665.1"/>
    <property type="molecule type" value="Genomic_DNA"/>
</dbReference>
<evidence type="ECO:0008006" key="4">
    <source>
        <dbReference type="Google" id="ProtNLM"/>
    </source>
</evidence>
<feature type="transmembrane region" description="Helical" evidence="1">
    <location>
        <begin position="152"/>
        <end position="172"/>
    </location>
</feature>
<keyword evidence="1" id="KW-0812">Transmembrane</keyword>
<dbReference type="KEGG" id="avc:NCTC10951_01280"/>
<organism evidence="2 3">
    <name type="scientific">Actinomyces viscosus</name>
    <dbReference type="NCBI Taxonomy" id="1656"/>
    <lineage>
        <taxon>Bacteria</taxon>
        <taxon>Bacillati</taxon>
        <taxon>Actinomycetota</taxon>
        <taxon>Actinomycetes</taxon>
        <taxon>Actinomycetales</taxon>
        <taxon>Actinomycetaceae</taxon>
        <taxon>Actinomyces</taxon>
    </lineage>
</organism>
<reference evidence="2 3" key="1">
    <citation type="submission" date="2018-12" db="EMBL/GenBank/DDBJ databases">
        <authorList>
            <consortium name="Pathogen Informatics"/>
        </authorList>
    </citation>
    <scope>NUCLEOTIDE SEQUENCE [LARGE SCALE GENOMIC DNA]</scope>
    <source>
        <strain evidence="2 3">NCTC10951</strain>
    </source>
</reference>
<protein>
    <recommendedName>
        <fullName evidence="4">Restriction endonuclease type IV Mrr domain-containing protein</fullName>
    </recommendedName>
</protein>
<evidence type="ECO:0000256" key="1">
    <source>
        <dbReference type="SAM" id="Phobius"/>
    </source>
</evidence>
<gene>
    <name evidence="2" type="ORF">NCTC10951_01280</name>
</gene>
<keyword evidence="1" id="KW-1133">Transmembrane helix</keyword>
<sequence length="181" mass="19430">MDRMVDTGVHVVASRAVAQVRISPSVATAEDLKRLVDDSQMRPGCYRIAFSVAGFSGEAMRFAEECGIGLLVLRPDGSAIPVNAWGENLAGVRPASAPLMAAPAPLAPMPAPAVPARRSFWRHPMTWYVIAIMMLGTAITGVSRIFTEGDVGASIGTLVICLLLAYVSFRYAQKLGRQARW</sequence>
<feature type="transmembrane region" description="Helical" evidence="1">
    <location>
        <begin position="127"/>
        <end position="146"/>
    </location>
</feature>
<dbReference type="Proteomes" id="UP000268658">
    <property type="component" value="Chromosome"/>
</dbReference>
<evidence type="ECO:0000313" key="3">
    <source>
        <dbReference type="Proteomes" id="UP000268658"/>
    </source>
</evidence>
<evidence type="ECO:0000313" key="2">
    <source>
        <dbReference type="EMBL" id="VEI15665.1"/>
    </source>
</evidence>
<proteinExistence type="predicted"/>
<accession>A0A3S4VJK6</accession>
<dbReference type="AlphaFoldDB" id="A0A3S4VJK6"/>
<name>A0A3S4VJK6_ACTVI</name>
<keyword evidence="1" id="KW-0472">Membrane</keyword>